<dbReference type="AlphaFoldDB" id="A0A6C0ED65"/>
<name>A0A6C0ED65_9ZZZZ</name>
<reference evidence="1" key="1">
    <citation type="journal article" date="2020" name="Nature">
        <title>Giant virus diversity and host interactions through global metagenomics.</title>
        <authorList>
            <person name="Schulz F."/>
            <person name="Roux S."/>
            <person name="Paez-Espino D."/>
            <person name="Jungbluth S."/>
            <person name="Walsh D.A."/>
            <person name="Denef V.J."/>
            <person name="McMahon K.D."/>
            <person name="Konstantinidis K.T."/>
            <person name="Eloe-Fadrosh E.A."/>
            <person name="Kyrpides N.C."/>
            <person name="Woyke T."/>
        </authorList>
    </citation>
    <scope>NUCLEOTIDE SEQUENCE</scope>
    <source>
        <strain evidence="1">GVMAG-M-3300023179-2</strain>
    </source>
</reference>
<protein>
    <submittedName>
        <fullName evidence="1">Uncharacterized protein</fullName>
    </submittedName>
</protein>
<accession>A0A6C0ED65</accession>
<evidence type="ECO:0000313" key="1">
    <source>
        <dbReference type="EMBL" id="QHT27126.1"/>
    </source>
</evidence>
<proteinExistence type="predicted"/>
<organism evidence="1">
    <name type="scientific">viral metagenome</name>
    <dbReference type="NCBI Taxonomy" id="1070528"/>
    <lineage>
        <taxon>unclassified sequences</taxon>
        <taxon>metagenomes</taxon>
        <taxon>organismal metagenomes</taxon>
    </lineage>
</organism>
<sequence>MNINEIDQKISLVTYPCIFLYLLLTYKSDINDYNFSIILKLYLKNHIDLALNINLFDILYDDISDYPISLKILENFYNLIKKKYLLLCLIKKWHDIYDNNVFWNLNINDQIDYLIYLKNQFLSIFDCSKGGTPYHTKLINIFKSKKSRKDEIVENLIDRIILILKIFDYKIFQSLNIPLIKIYDFYNLDYKFYINYITTIFQKINKLIIDTLLLFENYNIICNKLNNLLNPKNIKINDCYIDNVFIC</sequence>
<dbReference type="EMBL" id="MN739811">
    <property type="protein sequence ID" value="QHT27126.1"/>
    <property type="molecule type" value="Genomic_DNA"/>
</dbReference>